<dbReference type="InterPro" id="IPR010559">
    <property type="entry name" value="Sig_transdc_His_kin_internal"/>
</dbReference>
<name>A0A5M6CNI1_9BACT</name>
<dbReference type="SUPFAM" id="SSF63829">
    <property type="entry name" value="Calcium-dependent phosphotriesterase"/>
    <property type="match status" value="1"/>
</dbReference>
<organism evidence="4 5">
    <name type="scientific">Taibaiella lutea</name>
    <dbReference type="NCBI Taxonomy" id="2608001"/>
    <lineage>
        <taxon>Bacteria</taxon>
        <taxon>Pseudomonadati</taxon>
        <taxon>Bacteroidota</taxon>
        <taxon>Chitinophagia</taxon>
        <taxon>Chitinophagales</taxon>
        <taxon>Chitinophagaceae</taxon>
        <taxon>Taibaiella</taxon>
    </lineage>
</organism>
<dbReference type="PANTHER" id="PTHR34220">
    <property type="entry name" value="SENSOR HISTIDINE KINASE YPDA"/>
    <property type="match status" value="1"/>
</dbReference>
<evidence type="ECO:0008006" key="6">
    <source>
        <dbReference type="Google" id="ProtNLM"/>
    </source>
</evidence>
<dbReference type="InterPro" id="IPR050640">
    <property type="entry name" value="Bact_2-comp_sensor_kinase"/>
</dbReference>
<feature type="domain" description="Signal transduction histidine kinase internal region" evidence="2">
    <location>
        <begin position="769"/>
        <end position="846"/>
    </location>
</feature>
<feature type="transmembrane region" description="Helical" evidence="1">
    <location>
        <begin position="730"/>
        <end position="748"/>
    </location>
</feature>
<sequence length="949" mass="108552">MIFVLVLCSKINIYAQIPFIRDFWLNEQYASVNVQSILQDNTGYILIGTDDGLFRFNGSDFSKIQGFNEAVSTLSSTESNLYIGNKKGSISQLTGQFKNKIQYLLKRNGSRIRCIASNLKGDTLWIGTETGIIAFSGGRQFIKLDNTKGLSDDFVYSICYLPNNRLIAATDNGINDIEFINGKPKITVLSTANGLTDNIVQIIKQVPDSKYYWVGMQQGGIALYNSESKTIHNFPESALWNYGQVTDILPVSHSKAWIITREGYLLEAELDNNLNLQIKGYHYPGHQFKKLICDRAGNLWCATKNGLSMITANYLSQIKLPDFYQLKKVTALCWADKNRLWLTQDSVLHEARINDSGSLLKPVFHPNALITCLYKDKHNRLWIGTMGKGLWYRNTEGVFKQDKTIASLANSNILSITTIEDKLWISTLTGVDEIYITDGQVPKLELLRHHNKQTGIGSDYVYYLYPDHLNRLWMATDGAGVCMFDGNQYFHWSNPENQQTKVAYSITEDANQNMWVGTYFKGLYHIKKGSNKFEMVEGLTDANLSTVTSNATGEVLTVYERCIDEWYPRSKQFRHFNFRMEVGIDSTSDVLNCFAKDNTGNIFIPYEHGILFFNNQYKQYDVRPEVAITSIATLSGKLSNNKNQFEADENYICIKYDGISFTNAERLQYRYRLLGFGDKWIITHDDAVTFSNLPPGTYTFQIQATINGSYELANGTFYTFTIKAPFWKSIWFYLLVLLFFALCVYAIIKIIGKRQKEKSQLQKERMEFEYEHLKSQVNPHFLFNSLNTLTNLIEEDQAAAVSYTERLADLYQNILAYRSRDLITLKEDLEILSTYLYVQNCRFGAALQVQYSIPEELMNTKKVVPMVLQMLVENAIKHNIVSLSQPLKITIMSDYTMLIVRNPLRPKMSKEKGAGIALLNIQKRYLLLTKKPVIFGIENNDYIVCLPLL</sequence>
<dbReference type="Proteomes" id="UP000323632">
    <property type="component" value="Unassembled WGS sequence"/>
</dbReference>
<dbReference type="Pfam" id="PF07495">
    <property type="entry name" value="Y_Y_Y"/>
    <property type="match status" value="1"/>
</dbReference>
<evidence type="ECO:0000259" key="2">
    <source>
        <dbReference type="Pfam" id="PF06580"/>
    </source>
</evidence>
<keyword evidence="5" id="KW-1185">Reference proteome</keyword>
<dbReference type="InterPro" id="IPR011123">
    <property type="entry name" value="Y_Y_Y"/>
</dbReference>
<protein>
    <recommendedName>
        <fullName evidence="6">Signal transduction histidine kinase internal region domain-containing protein</fullName>
    </recommendedName>
</protein>
<dbReference type="SUPFAM" id="SSF101898">
    <property type="entry name" value="NHL repeat"/>
    <property type="match status" value="1"/>
</dbReference>
<dbReference type="PANTHER" id="PTHR34220:SF7">
    <property type="entry name" value="SENSOR HISTIDINE KINASE YPDA"/>
    <property type="match status" value="1"/>
</dbReference>
<evidence type="ECO:0000259" key="3">
    <source>
        <dbReference type="Pfam" id="PF07495"/>
    </source>
</evidence>
<keyword evidence="1" id="KW-0812">Transmembrane</keyword>
<dbReference type="InterPro" id="IPR015943">
    <property type="entry name" value="WD40/YVTN_repeat-like_dom_sf"/>
</dbReference>
<accession>A0A5M6CNI1</accession>
<reference evidence="4 5" key="1">
    <citation type="submission" date="2019-09" db="EMBL/GenBank/DDBJ databases">
        <title>Genome sequence and assembly of Taibaiella sp.</title>
        <authorList>
            <person name="Chhetri G."/>
        </authorList>
    </citation>
    <scope>NUCLEOTIDE SEQUENCE [LARGE SCALE GENOMIC DNA]</scope>
    <source>
        <strain evidence="4 5">KVB11</strain>
    </source>
</reference>
<comment type="caution">
    <text evidence="4">The sequence shown here is derived from an EMBL/GenBank/DDBJ whole genome shotgun (WGS) entry which is preliminary data.</text>
</comment>
<evidence type="ECO:0000313" key="4">
    <source>
        <dbReference type="EMBL" id="KAA5534845.1"/>
    </source>
</evidence>
<dbReference type="InterPro" id="IPR011110">
    <property type="entry name" value="Reg_prop"/>
</dbReference>
<dbReference type="AlphaFoldDB" id="A0A5M6CNI1"/>
<dbReference type="Pfam" id="PF06580">
    <property type="entry name" value="His_kinase"/>
    <property type="match status" value="1"/>
</dbReference>
<dbReference type="Gene3D" id="2.60.40.10">
    <property type="entry name" value="Immunoglobulins"/>
    <property type="match status" value="1"/>
</dbReference>
<dbReference type="RefSeq" id="WP_150032524.1">
    <property type="nucleotide sequence ID" value="NZ_VWSH01000002.1"/>
</dbReference>
<dbReference type="EMBL" id="VWSH01000002">
    <property type="protein sequence ID" value="KAA5534845.1"/>
    <property type="molecule type" value="Genomic_DNA"/>
</dbReference>
<keyword evidence="1" id="KW-0472">Membrane</keyword>
<dbReference type="Gene3D" id="2.130.10.10">
    <property type="entry name" value="YVTN repeat-like/Quinoprotein amine dehydrogenase"/>
    <property type="match status" value="2"/>
</dbReference>
<proteinExistence type="predicted"/>
<dbReference type="GO" id="GO:0000155">
    <property type="term" value="F:phosphorelay sensor kinase activity"/>
    <property type="evidence" value="ECO:0007669"/>
    <property type="project" value="InterPro"/>
</dbReference>
<dbReference type="InterPro" id="IPR013783">
    <property type="entry name" value="Ig-like_fold"/>
</dbReference>
<feature type="domain" description="Two component regulator three Y" evidence="3">
    <location>
        <begin position="661"/>
        <end position="710"/>
    </location>
</feature>
<keyword evidence="1" id="KW-1133">Transmembrane helix</keyword>
<evidence type="ECO:0000313" key="5">
    <source>
        <dbReference type="Proteomes" id="UP000323632"/>
    </source>
</evidence>
<dbReference type="GO" id="GO:0016020">
    <property type="term" value="C:membrane"/>
    <property type="evidence" value="ECO:0007669"/>
    <property type="project" value="InterPro"/>
</dbReference>
<gene>
    <name evidence="4" type="ORF">F0919_09570</name>
</gene>
<evidence type="ECO:0000256" key="1">
    <source>
        <dbReference type="SAM" id="Phobius"/>
    </source>
</evidence>
<dbReference type="Pfam" id="PF07494">
    <property type="entry name" value="Reg_prop"/>
    <property type="match status" value="1"/>
</dbReference>